<evidence type="ECO:0000256" key="4">
    <source>
        <dbReference type="ARBA" id="ARBA00022989"/>
    </source>
</evidence>
<dbReference type="PANTHER" id="PTHR46871">
    <property type="entry name" value="BROMO-ADJACENT HOMOLOGY (BAH) DOMAIN-CONTAINING PROTEIN"/>
    <property type="match status" value="1"/>
</dbReference>
<evidence type="ECO:0000256" key="7">
    <source>
        <dbReference type="SAM" id="MobiDB-lite"/>
    </source>
</evidence>
<keyword evidence="9" id="KW-1185">Reference proteome</keyword>
<protein>
    <recommendedName>
        <fullName evidence="6">Solute carrier family 40 member</fullName>
    </recommendedName>
</protein>
<comment type="subcellular location">
    <subcellularLocation>
        <location evidence="1 6">Membrane</location>
        <topology evidence="1 6">Multi-pass membrane protein</topology>
    </subcellularLocation>
</comment>
<evidence type="ECO:0000256" key="5">
    <source>
        <dbReference type="ARBA" id="ARBA00023136"/>
    </source>
</evidence>
<keyword evidence="5" id="KW-0472">Membrane</keyword>
<evidence type="ECO:0000256" key="1">
    <source>
        <dbReference type="ARBA" id="ARBA00004141"/>
    </source>
</evidence>
<feature type="region of interest" description="Disordered" evidence="7">
    <location>
        <begin position="191"/>
        <end position="216"/>
    </location>
</feature>
<dbReference type="PANTHER" id="PTHR46871:SF1">
    <property type="entry name" value="BROMO-ADJACENT HOMOLOGY (BAH) DOMAIN-CONTAINING PROTEIN"/>
    <property type="match status" value="1"/>
</dbReference>
<reference evidence="8 9" key="1">
    <citation type="journal article" date="2018" name="Science">
        <title>The opium poppy genome and morphinan production.</title>
        <authorList>
            <person name="Guo L."/>
            <person name="Winzer T."/>
            <person name="Yang X."/>
            <person name="Li Y."/>
            <person name="Ning Z."/>
            <person name="He Z."/>
            <person name="Teodor R."/>
            <person name="Lu Y."/>
            <person name="Bowser T.A."/>
            <person name="Graham I.A."/>
            <person name="Ye K."/>
        </authorList>
    </citation>
    <scope>NUCLEOTIDE SEQUENCE [LARGE SCALE GENOMIC DNA]</scope>
    <source>
        <strain evidence="9">cv. HN1</strain>
        <tissue evidence="8">Leaves</tissue>
    </source>
</reference>
<dbReference type="GO" id="GO:0016020">
    <property type="term" value="C:membrane"/>
    <property type="evidence" value="ECO:0007669"/>
    <property type="project" value="UniProtKB-SubCell"/>
</dbReference>
<feature type="region of interest" description="Disordered" evidence="7">
    <location>
        <begin position="319"/>
        <end position="379"/>
    </location>
</feature>
<dbReference type="AlphaFoldDB" id="A0A4Y7KRK8"/>
<keyword evidence="4" id="KW-1133">Transmembrane helix</keyword>
<dbReference type="InterPro" id="IPR009716">
    <property type="entry name" value="Ferroportin-1"/>
</dbReference>
<keyword evidence="2 6" id="KW-0813">Transport</keyword>
<evidence type="ECO:0000256" key="2">
    <source>
        <dbReference type="ARBA" id="ARBA00022448"/>
    </source>
</evidence>
<feature type="non-terminal residue" evidence="8">
    <location>
        <position position="1"/>
    </location>
</feature>
<dbReference type="EMBL" id="CM010722">
    <property type="protein sequence ID" value="RZC74609.1"/>
    <property type="molecule type" value="Genomic_DNA"/>
</dbReference>
<accession>A0A4Y7KRK8</accession>
<dbReference type="Pfam" id="PF06963">
    <property type="entry name" value="FPN1"/>
    <property type="match status" value="1"/>
</dbReference>
<sequence length="401" mass="45151">NQFKSMENEKSLKLLWGLKIGMRLLKRLKGVYWGITRPRFVREATENGLYKHKLVIAVELSATLCCAAPVWIQNNNISVWMLMAGGATSELGLWMFDLSVTQTSAVVLHCKYYDGIKFLIQIVTSLEEYRTHCSTIQFIAILYEYTKPKDNAIAKRGRGRPPTPTTADKGMTLGNNGVKLDMENAIELEQDNAIAERGRGRPPKNNSGRTGRPPTNADKIYSEYYKILEKSDYLTGETVRDKWLGKLLQGIEYVCDSKDYGKDEHKEKYGSLSHEKETALWPDVDVTAIVALEKASHDAFSGDSEKYIKIVRQNFTRHQMKKGKQELDSSTSQTKRNTSTEGWESVSVKNSDLAGKSRDGNNKYKDSSSKGSKSSDEISTKAKLNAYDISICAAKKDEYYA</sequence>
<comment type="similarity">
    <text evidence="6">Belongs to the ferroportin (FP) (TC 2.A.100) family. SLC40A subfamily.</text>
</comment>
<evidence type="ECO:0000256" key="6">
    <source>
        <dbReference type="RuleBase" id="RU365065"/>
    </source>
</evidence>
<dbReference type="Gramene" id="RZC74609">
    <property type="protein sequence ID" value="RZC74609"/>
    <property type="gene ID" value="C5167_050088"/>
</dbReference>
<feature type="compositionally biased region" description="Basic and acidic residues" evidence="7">
    <location>
        <begin position="355"/>
        <end position="379"/>
    </location>
</feature>
<feature type="compositionally biased region" description="Polar residues" evidence="7">
    <location>
        <begin position="328"/>
        <end position="350"/>
    </location>
</feature>
<proteinExistence type="inferred from homology"/>
<feature type="region of interest" description="Disordered" evidence="7">
    <location>
        <begin position="153"/>
        <end position="174"/>
    </location>
</feature>
<name>A0A4Y7KRK8_PAPSO</name>
<keyword evidence="3" id="KW-0812">Transmembrane</keyword>
<evidence type="ECO:0000256" key="3">
    <source>
        <dbReference type="ARBA" id="ARBA00022692"/>
    </source>
</evidence>
<gene>
    <name evidence="8" type="ORF">C5167_050088</name>
</gene>
<dbReference type="GO" id="GO:0005381">
    <property type="term" value="F:iron ion transmembrane transporter activity"/>
    <property type="evidence" value="ECO:0007669"/>
    <property type="project" value="UniProtKB-UniRule"/>
</dbReference>
<evidence type="ECO:0000313" key="8">
    <source>
        <dbReference type="EMBL" id="RZC74609.1"/>
    </source>
</evidence>
<dbReference type="Proteomes" id="UP000316621">
    <property type="component" value="Chromosome 8"/>
</dbReference>
<evidence type="ECO:0000313" key="9">
    <source>
        <dbReference type="Proteomes" id="UP000316621"/>
    </source>
</evidence>
<organism evidence="8 9">
    <name type="scientific">Papaver somniferum</name>
    <name type="common">Opium poppy</name>
    <dbReference type="NCBI Taxonomy" id="3469"/>
    <lineage>
        <taxon>Eukaryota</taxon>
        <taxon>Viridiplantae</taxon>
        <taxon>Streptophyta</taxon>
        <taxon>Embryophyta</taxon>
        <taxon>Tracheophyta</taxon>
        <taxon>Spermatophyta</taxon>
        <taxon>Magnoliopsida</taxon>
        <taxon>Ranunculales</taxon>
        <taxon>Papaveraceae</taxon>
        <taxon>Papaveroideae</taxon>
        <taxon>Papaver</taxon>
    </lineage>
</organism>
<keyword evidence="6" id="KW-0406">Ion transport</keyword>
<comment type="function">
    <text evidence="6">May be involved in iron transport and iron homeostasis.</text>
</comment>